<dbReference type="AlphaFoldDB" id="A0A518H7F1"/>
<keyword evidence="2" id="KW-1185">Reference proteome</keyword>
<proteinExistence type="predicted"/>
<evidence type="ECO:0000313" key="2">
    <source>
        <dbReference type="Proteomes" id="UP000317835"/>
    </source>
</evidence>
<dbReference type="EMBL" id="CP036426">
    <property type="protein sequence ID" value="QDV36772.1"/>
    <property type="molecule type" value="Genomic_DNA"/>
</dbReference>
<dbReference type="OrthoDB" id="6183686at2"/>
<dbReference type="InterPro" id="IPR027839">
    <property type="entry name" value="DUF4432"/>
</dbReference>
<dbReference type="Gene3D" id="2.70.98.10">
    <property type="match status" value="1"/>
</dbReference>
<protein>
    <recommendedName>
        <fullName evidence="3">DUF4432 domain-containing protein</fullName>
    </recommendedName>
</protein>
<dbReference type="CDD" id="cd09023">
    <property type="entry name" value="Aldose_epim_Ec_c4013"/>
    <property type="match status" value="1"/>
</dbReference>
<dbReference type="InterPro" id="IPR014718">
    <property type="entry name" value="GH-type_carb-bd"/>
</dbReference>
<dbReference type="KEGG" id="tpla:ElP_47010"/>
<evidence type="ECO:0000313" key="1">
    <source>
        <dbReference type="EMBL" id="QDV36772.1"/>
    </source>
</evidence>
<dbReference type="InterPro" id="IPR011013">
    <property type="entry name" value="Gal_mutarotase_sf_dom"/>
</dbReference>
<gene>
    <name evidence="1" type="ORF">ElP_47010</name>
</gene>
<organism evidence="1 2">
    <name type="scientific">Tautonia plasticadhaerens</name>
    <dbReference type="NCBI Taxonomy" id="2527974"/>
    <lineage>
        <taxon>Bacteria</taxon>
        <taxon>Pseudomonadati</taxon>
        <taxon>Planctomycetota</taxon>
        <taxon>Planctomycetia</taxon>
        <taxon>Isosphaerales</taxon>
        <taxon>Isosphaeraceae</taxon>
        <taxon>Tautonia</taxon>
    </lineage>
</organism>
<dbReference type="GO" id="GO:0003824">
    <property type="term" value="F:catalytic activity"/>
    <property type="evidence" value="ECO:0007669"/>
    <property type="project" value="InterPro"/>
</dbReference>
<dbReference type="GO" id="GO:0030246">
    <property type="term" value="F:carbohydrate binding"/>
    <property type="evidence" value="ECO:0007669"/>
    <property type="project" value="InterPro"/>
</dbReference>
<reference evidence="1 2" key="1">
    <citation type="submission" date="2019-02" db="EMBL/GenBank/DDBJ databases">
        <title>Deep-cultivation of Planctomycetes and their phenomic and genomic characterization uncovers novel biology.</title>
        <authorList>
            <person name="Wiegand S."/>
            <person name="Jogler M."/>
            <person name="Boedeker C."/>
            <person name="Pinto D."/>
            <person name="Vollmers J."/>
            <person name="Rivas-Marin E."/>
            <person name="Kohn T."/>
            <person name="Peeters S.H."/>
            <person name="Heuer A."/>
            <person name="Rast P."/>
            <person name="Oberbeckmann S."/>
            <person name="Bunk B."/>
            <person name="Jeske O."/>
            <person name="Meyerdierks A."/>
            <person name="Storesund J.E."/>
            <person name="Kallscheuer N."/>
            <person name="Luecker S."/>
            <person name="Lage O.M."/>
            <person name="Pohl T."/>
            <person name="Merkel B.J."/>
            <person name="Hornburger P."/>
            <person name="Mueller R.-W."/>
            <person name="Bruemmer F."/>
            <person name="Labrenz M."/>
            <person name="Spormann A.M."/>
            <person name="Op den Camp H."/>
            <person name="Overmann J."/>
            <person name="Amann R."/>
            <person name="Jetten M.S.M."/>
            <person name="Mascher T."/>
            <person name="Medema M.H."/>
            <person name="Devos D.P."/>
            <person name="Kaster A.-K."/>
            <person name="Ovreas L."/>
            <person name="Rohde M."/>
            <person name="Galperin M.Y."/>
            <person name="Jogler C."/>
        </authorList>
    </citation>
    <scope>NUCLEOTIDE SEQUENCE [LARGE SCALE GENOMIC DNA]</scope>
    <source>
        <strain evidence="1 2">ElP</strain>
    </source>
</reference>
<sequence length="389" mass="42543">MPQITLTDLAHDLWTESFAISAADLGLPTDQGWSISKRTLRGGRREGVDLIRLHNGQLSIDILPTRGMGIWRGQFRGDRLGWSSPVVDGPVHPSQVNLAGLGGFGWLDGFDELLARCGLEHNGPPIQEGPFAHGLHGRIQNIPAHSVSIQICDTPPYELIVEGQVDEARLFGLRMRMKTRYRTVPGSNRLSIRDEFVNLGDRPARLAALYHWNLGPPYLEQGSRFVAAIRSVVPQTPRAAEGVGRFDTFGAPEPGFAEQVYLMELIGHGTEGSTPTMLRSASGDKAVVLRFATSQLPCFTLWKNTMGPGEGYVTGLEPATNYPNPRTFERRHGRFVELAPGETHVAELTLEILDHPQAIASVEAEVEALQARVSPTVLDSPQEPHAPGP</sequence>
<dbReference type="Proteomes" id="UP000317835">
    <property type="component" value="Chromosome"/>
</dbReference>
<evidence type="ECO:0008006" key="3">
    <source>
        <dbReference type="Google" id="ProtNLM"/>
    </source>
</evidence>
<dbReference type="GO" id="GO:0005975">
    <property type="term" value="P:carbohydrate metabolic process"/>
    <property type="evidence" value="ECO:0007669"/>
    <property type="project" value="InterPro"/>
</dbReference>
<dbReference type="SUPFAM" id="SSF74650">
    <property type="entry name" value="Galactose mutarotase-like"/>
    <property type="match status" value="1"/>
</dbReference>
<accession>A0A518H7F1</accession>
<dbReference type="RefSeq" id="WP_145273586.1">
    <property type="nucleotide sequence ID" value="NZ_CP036426.1"/>
</dbReference>
<dbReference type="Pfam" id="PF14486">
    <property type="entry name" value="DUF4432"/>
    <property type="match status" value="1"/>
</dbReference>
<name>A0A518H7F1_9BACT</name>